<gene>
    <name evidence="1" type="ORF">MNBD_PLANCTO02-2108</name>
</gene>
<dbReference type="EMBL" id="UOGL01000634">
    <property type="protein sequence ID" value="VAX42218.1"/>
    <property type="molecule type" value="Genomic_DNA"/>
</dbReference>
<dbReference type="AlphaFoldDB" id="A0A3B1E096"/>
<protein>
    <submittedName>
        <fullName evidence="1">Uncharacterized protein</fullName>
    </submittedName>
</protein>
<proteinExistence type="predicted"/>
<reference evidence="1" key="1">
    <citation type="submission" date="2018-06" db="EMBL/GenBank/DDBJ databases">
        <authorList>
            <person name="Zhirakovskaya E."/>
        </authorList>
    </citation>
    <scope>NUCLEOTIDE SEQUENCE</scope>
</reference>
<accession>A0A3B1E096</accession>
<name>A0A3B1E096_9ZZZZ</name>
<sequence length="56" mass="6573">MFSLTNMIETLGLSEVLRNERGLNLLMDDSAAYKDFIQRFKLLISKYPDLIYNDLE</sequence>
<evidence type="ECO:0000313" key="1">
    <source>
        <dbReference type="EMBL" id="VAX42218.1"/>
    </source>
</evidence>
<organism evidence="1">
    <name type="scientific">hydrothermal vent metagenome</name>
    <dbReference type="NCBI Taxonomy" id="652676"/>
    <lineage>
        <taxon>unclassified sequences</taxon>
        <taxon>metagenomes</taxon>
        <taxon>ecological metagenomes</taxon>
    </lineage>
</organism>